<dbReference type="EMBL" id="DVJK01000079">
    <property type="protein sequence ID" value="HIS66481.1"/>
    <property type="molecule type" value="Genomic_DNA"/>
</dbReference>
<protein>
    <submittedName>
        <fullName evidence="1">DUF1059 domain-containing protein</fullName>
    </submittedName>
</protein>
<reference evidence="1" key="1">
    <citation type="submission" date="2020-10" db="EMBL/GenBank/DDBJ databases">
        <authorList>
            <person name="Gilroy R."/>
        </authorList>
    </citation>
    <scope>NUCLEOTIDE SEQUENCE</scope>
    <source>
        <strain evidence="1">ChiHjej10B9-9673</strain>
    </source>
</reference>
<sequence>MLKFSCKDTFNDLPEAAAQHVIYQISDCPFCCEAENKRDLIKMIVDHATDVHGLEDRRLAPAVLMERVEAHITETEDR</sequence>
<proteinExistence type="predicted"/>
<comment type="caution">
    <text evidence="1">The sequence shown here is derived from an EMBL/GenBank/DDBJ whole genome shotgun (WGS) entry which is preliminary data.</text>
</comment>
<accession>A0A9D1FDU0</accession>
<dbReference type="InterPro" id="IPR009409">
    <property type="entry name" value="DUF1059"/>
</dbReference>
<name>A0A9D1FDU0_9FIRM</name>
<dbReference type="Proteomes" id="UP000824001">
    <property type="component" value="Unassembled WGS sequence"/>
</dbReference>
<dbReference type="AlphaFoldDB" id="A0A9D1FDU0"/>
<evidence type="ECO:0000313" key="1">
    <source>
        <dbReference type="EMBL" id="HIS66481.1"/>
    </source>
</evidence>
<organism evidence="1 2">
    <name type="scientific">Candidatus Scatomorpha merdipullorum</name>
    <dbReference type="NCBI Taxonomy" id="2840927"/>
    <lineage>
        <taxon>Bacteria</taxon>
        <taxon>Bacillati</taxon>
        <taxon>Bacillota</taxon>
        <taxon>Clostridia</taxon>
        <taxon>Eubacteriales</taxon>
        <taxon>Candidatus Scatomorpha</taxon>
    </lineage>
</organism>
<reference evidence="1" key="2">
    <citation type="journal article" date="2021" name="PeerJ">
        <title>Extensive microbial diversity within the chicken gut microbiome revealed by metagenomics and culture.</title>
        <authorList>
            <person name="Gilroy R."/>
            <person name="Ravi A."/>
            <person name="Getino M."/>
            <person name="Pursley I."/>
            <person name="Horton D.L."/>
            <person name="Alikhan N.F."/>
            <person name="Baker D."/>
            <person name="Gharbi K."/>
            <person name="Hall N."/>
            <person name="Watson M."/>
            <person name="Adriaenssens E.M."/>
            <person name="Foster-Nyarko E."/>
            <person name="Jarju S."/>
            <person name="Secka A."/>
            <person name="Antonio M."/>
            <person name="Oren A."/>
            <person name="Chaudhuri R.R."/>
            <person name="La Ragione R."/>
            <person name="Hildebrand F."/>
            <person name="Pallen M.J."/>
        </authorList>
    </citation>
    <scope>NUCLEOTIDE SEQUENCE</scope>
    <source>
        <strain evidence="1">ChiHjej10B9-9673</strain>
    </source>
</reference>
<gene>
    <name evidence="1" type="ORF">IAC18_02840</name>
</gene>
<evidence type="ECO:0000313" key="2">
    <source>
        <dbReference type="Proteomes" id="UP000824001"/>
    </source>
</evidence>
<dbReference type="Pfam" id="PF06348">
    <property type="entry name" value="DUF1059"/>
    <property type="match status" value="1"/>
</dbReference>